<dbReference type="PANTHER" id="PTHR24223">
    <property type="entry name" value="ATP-BINDING CASSETTE SUB-FAMILY C"/>
    <property type="match status" value="1"/>
</dbReference>
<feature type="transmembrane region" description="Helical" evidence="8">
    <location>
        <begin position="33"/>
        <end position="53"/>
    </location>
</feature>
<evidence type="ECO:0000256" key="3">
    <source>
        <dbReference type="ARBA" id="ARBA00022692"/>
    </source>
</evidence>
<dbReference type="PROSITE" id="PS00211">
    <property type="entry name" value="ABC_TRANSPORTER_1"/>
    <property type="match status" value="1"/>
</dbReference>
<dbReference type="InterPro" id="IPR027417">
    <property type="entry name" value="P-loop_NTPase"/>
</dbReference>
<dbReference type="PROSITE" id="PS50929">
    <property type="entry name" value="ABC_TM1F"/>
    <property type="match status" value="2"/>
</dbReference>
<gene>
    <name evidence="11" type="ORF">BO71DRAFT_435441</name>
</gene>
<evidence type="ECO:0000259" key="9">
    <source>
        <dbReference type="PROSITE" id="PS50893"/>
    </source>
</evidence>
<dbReference type="GO" id="GO:0140359">
    <property type="term" value="F:ABC-type transporter activity"/>
    <property type="evidence" value="ECO:0007669"/>
    <property type="project" value="InterPro"/>
</dbReference>
<dbReference type="Pfam" id="PF00664">
    <property type="entry name" value="ABC_membrane"/>
    <property type="match status" value="1"/>
</dbReference>
<dbReference type="Pfam" id="PF00005">
    <property type="entry name" value="ABC_tran"/>
    <property type="match status" value="1"/>
</dbReference>
<evidence type="ECO:0000256" key="5">
    <source>
        <dbReference type="ARBA" id="ARBA00022840"/>
    </source>
</evidence>
<feature type="transmembrane region" description="Helical" evidence="8">
    <location>
        <begin position="1043"/>
        <end position="1073"/>
    </location>
</feature>
<feature type="transmembrane region" description="Helical" evidence="8">
    <location>
        <begin position="827"/>
        <end position="845"/>
    </location>
</feature>
<dbReference type="EMBL" id="KZ826068">
    <property type="protein sequence ID" value="PYH88753.1"/>
    <property type="molecule type" value="Genomic_DNA"/>
</dbReference>
<feature type="domain" description="ABC transmembrane type-1" evidence="10">
    <location>
        <begin position="830"/>
        <end position="1110"/>
    </location>
</feature>
<dbReference type="InterPro" id="IPR050173">
    <property type="entry name" value="ABC_transporter_C-like"/>
</dbReference>
<evidence type="ECO:0000256" key="6">
    <source>
        <dbReference type="ARBA" id="ARBA00022989"/>
    </source>
</evidence>
<feature type="transmembrane region" description="Helical" evidence="8">
    <location>
        <begin position="290"/>
        <end position="311"/>
    </location>
</feature>
<evidence type="ECO:0000256" key="4">
    <source>
        <dbReference type="ARBA" id="ARBA00022741"/>
    </source>
</evidence>
<dbReference type="InterPro" id="IPR056227">
    <property type="entry name" value="TMD0_ABC"/>
</dbReference>
<sequence>MLAACDADSDRQFGPRVATNCRGFDFTLLFEDAMLTVVPAALFLLFLPARLHIVRNDPVKVMSYKLAAYKISGMREKTLLTVLFMLVVVYAVLNTRTSVLHTPLSLESDILNIVATAGAVVLSFLEDQRSIRPSDLLVVYFSLLALLWIPRLRSLWLISASGPCRDLWTTIYVITVLIVFLESTRKVKTLRSFYKHFTAEQVLSVGDMLNVDESLQGDLACDKLERAWVLSKGRYRLMKAVFHAYLWPAVSGVVPCLVLGGFTFCQPFLITSTVDYFMGDAKDKPKQYGQALVGVFLLVYLGIAISTAVYWRQAFRLGTMVRAALISSLYQKTTFLATEDVKGSAVLTLMGTDVERIVSSSKVLHEIWASIIEVFVALYLLKRQVYLACLVPAIICLGPISARLAPAQKGWIERVEERVAITSSMLRDMKLVKLLGLTNVFFGLITKLPNVPLYLAPYATFAIYAIISVVRNNQSLMASRAFTSLSLISLMTSPLLIFVQSVPSFTQSIGCFERIEAYLEKAPITNSSSTNPEKTGCEDKVSTTTMISFKNVDIAWSSDSETVFQNLTLEIGKGITMITGTVGSGKSALIKSILGEMAVKKGSILTTFGNIAYCSQTPWIVDDTIRYNITGGTEFDAEWYNFTVSACGLKDDFQSIPGGDMYVAGSSGASLSGGQKQRIALARAIYSRLPPILLDDIFNGLDSKRISDISANLFAENGYFRTAGKTVILVTHTGIAQMYSAPIGVEDNILQIPFFRIPIIPLSWITAQLFIEVHMKASKIAHQLLCQNDAAENDRRDITQKKSELDLTRRDGSWEVYKYYTRSAGPWITAVFVASFIVSSFLHTFSTLWLQWGSDSNAKDPNGKIGWYLGFYTAFVVFGILTFFIGCVLLFINIINDTALTLHTDLLNATLKAPWSFFQTTNVGTMTNRFSQDMDLIDMKLPLWVVNTAANIALVIMSLLLLCAIGKYMAITFPFLIAAFVVIQKIYLRTSRQVRLLDIEAKAPLYTHFAETIDGITSLRVFGWQNNLPTECNKRINQSQRPFYMLFCVQQWLGLVPDLVVAAMAVVLIAIATSLRGQFSAGGMGVALNLVLSLNQILTDAIQAWTQLETSIGAVSRVHNFRNDKFKGFVAAFGGSIER</sequence>
<evidence type="ECO:0000259" key="10">
    <source>
        <dbReference type="PROSITE" id="PS50929"/>
    </source>
</evidence>
<dbReference type="Proteomes" id="UP000247810">
    <property type="component" value="Unassembled WGS sequence"/>
</dbReference>
<feature type="transmembrane region" description="Helical" evidence="8">
    <location>
        <begin position="137"/>
        <end position="155"/>
    </location>
</feature>
<dbReference type="GO" id="GO:0005524">
    <property type="term" value="F:ATP binding"/>
    <property type="evidence" value="ECO:0007669"/>
    <property type="project" value="UniProtKB-KW"/>
</dbReference>
<keyword evidence="2" id="KW-0813">Transport</keyword>
<dbReference type="PROSITE" id="PS50893">
    <property type="entry name" value="ABC_TRANSPORTER_2"/>
    <property type="match status" value="1"/>
</dbReference>
<dbReference type="InterPro" id="IPR003593">
    <property type="entry name" value="AAA+_ATPase"/>
</dbReference>
<keyword evidence="5" id="KW-0067">ATP-binding</keyword>
<dbReference type="CDD" id="cd18580">
    <property type="entry name" value="ABC_6TM_ABCC_D2"/>
    <property type="match status" value="1"/>
</dbReference>
<dbReference type="Pfam" id="PF24357">
    <property type="entry name" value="TMD0_ABC"/>
    <property type="match status" value="1"/>
</dbReference>
<dbReference type="AlphaFoldDB" id="A0A319DCP8"/>
<dbReference type="OrthoDB" id="6500128at2759"/>
<feature type="transmembrane region" description="Helical" evidence="8">
    <location>
        <begin position="865"/>
        <end position="892"/>
    </location>
</feature>
<dbReference type="Gene3D" id="1.20.1560.10">
    <property type="entry name" value="ABC transporter type 1, transmembrane domain"/>
    <property type="match status" value="2"/>
</dbReference>
<feature type="transmembrane region" description="Helical" evidence="8">
    <location>
        <begin position="941"/>
        <end position="962"/>
    </location>
</feature>
<dbReference type="InterPro" id="IPR003439">
    <property type="entry name" value="ABC_transporter-like_ATP-bd"/>
</dbReference>
<proteinExistence type="predicted"/>
<dbReference type="GO" id="GO:0016020">
    <property type="term" value="C:membrane"/>
    <property type="evidence" value="ECO:0007669"/>
    <property type="project" value="UniProtKB-SubCell"/>
</dbReference>
<dbReference type="FunFam" id="1.20.1560.10:FF:000055">
    <property type="entry name" value="ABC multidrug transporter (Eurofung)"/>
    <property type="match status" value="1"/>
</dbReference>
<protein>
    <submittedName>
        <fullName evidence="11">Uncharacterized protein</fullName>
    </submittedName>
</protein>
<feature type="transmembrane region" description="Helical" evidence="8">
    <location>
        <begin position="385"/>
        <end position="405"/>
    </location>
</feature>
<feature type="transmembrane region" description="Helical" evidence="8">
    <location>
        <begin position="451"/>
        <end position="470"/>
    </location>
</feature>
<feature type="transmembrane region" description="Helical" evidence="8">
    <location>
        <begin position="105"/>
        <end position="125"/>
    </location>
</feature>
<accession>A0A319DCP8</accession>
<dbReference type="SMART" id="SM00382">
    <property type="entry name" value="AAA"/>
    <property type="match status" value="1"/>
</dbReference>
<evidence type="ECO:0000256" key="2">
    <source>
        <dbReference type="ARBA" id="ARBA00022448"/>
    </source>
</evidence>
<reference evidence="11 12" key="1">
    <citation type="submission" date="2018-02" db="EMBL/GenBank/DDBJ databases">
        <title>The genomes of Aspergillus section Nigri reveals drivers in fungal speciation.</title>
        <authorList>
            <consortium name="DOE Joint Genome Institute"/>
            <person name="Vesth T.C."/>
            <person name="Nybo J."/>
            <person name="Theobald S."/>
            <person name="Brandl J."/>
            <person name="Frisvad J.C."/>
            <person name="Nielsen K.F."/>
            <person name="Lyhne E.K."/>
            <person name="Kogle M.E."/>
            <person name="Kuo A."/>
            <person name="Riley R."/>
            <person name="Clum A."/>
            <person name="Nolan M."/>
            <person name="Lipzen A."/>
            <person name="Salamov A."/>
            <person name="Henrissat B."/>
            <person name="Wiebenga A."/>
            <person name="De vries R.P."/>
            <person name="Grigoriev I.V."/>
            <person name="Mortensen U.H."/>
            <person name="Andersen M.R."/>
            <person name="Baker S.E."/>
        </authorList>
    </citation>
    <scope>NUCLEOTIDE SEQUENCE [LARGE SCALE GENOMIC DNA]</scope>
    <source>
        <strain evidence="11 12">CBS 707.79</strain>
    </source>
</reference>
<feature type="transmembrane region" description="Helical" evidence="8">
    <location>
        <begin position="74"/>
        <end position="93"/>
    </location>
</feature>
<keyword evidence="7 8" id="KW-0472">Membrane</keyword>
<keyword evidence="3 8" id="KW-0812">Transmembrane</keyword>
<evidence type="ECO:0000313" key="12">
    <source>
        <dbReference type="Proteomes" id="UP000247810"/>
    </source>
</evidence>
<feature type="transmembrane region" description="Helical" evidence="8">
    <location>
        <begin position="167"/>
        <end position="184"/>
    </location>
</feature>
<dbReference type="STRING" id="1448320.A0A319DCP8"/>
<feature type="transmembrane region" description="Helical" evidence="8">
    <location>
        <begin position="968"/>
        <end position="988"/>
    </location>
</feature>
<dbReference type="VEuPathDB" id="FungiDB:BO71DRAFT_435441"/>
<organism evidence="11 12">
    <name type="scientific">Aspergillus ellipticus CBS 707.79</name>
    <dbReference type="NCBI Taxonomy" id="1448320"/>
    <lineage>
        <taxon>Eukaryota</taxon>
        <taxon>Fungi</taxon>
        <taxon>Dikarya</taxon>
        <taxon>Ascomycota</taxon>
        <taxon>Pezizomycotina</taxon>
        <taxon>Eurotiomycetes</taxon>
        <taxon>Eurotiomycetidae</taxon>
        <taxon>Eurotiales</taxon>
        <taxon>Aspergillaceae</taxon>
        <taxon>Aspergillus</taxon>
        <taxon>Aspergillus subgen. Circumdati</taxon>
    </lineage>
</organism>
<dbReference type="InterPro" id="IPR017871">
    <property type="entry name" value="ABC_transporter-like_CS"/>
</dbReference>
<comment type="subcellular location">
    <subcellularLocation>
        <location evidence="1">Membrane</location>
        <topology evidence="1">Multi-pass membrane protein</topology>
    </subcellularLocation>
</comment>
<dbReference type="PANTHER" id="PTHR24223:SF404">
    <property type="entry name" value="ABC MULTIDRUG TRANSPORTER (EUROFUNG)-RELATED"/>
    <property type="match status" value="1"/>
</dbReference>
<keyword evidence="12" id="KW-1185">Reference proteome</keyword>
<evidence type="ECO:0000256" key="1">
    <source>
        <dbReference type="ARBA" id="ARBA00004141"/>
    </source>
</evidence>
<keyword evidence="4" id="KW-0547">Nucleotide-binding</keyword>
<dbReference type="Gene3D" id="3.40.50.300">
    <property type="entry name" value="P-loop containing nucleotide triphosphate hydrolases"/>
    <property type="match status" value="1"/>
</dbReference>
<dbReference type="FunFam" id="1.20.1560.10:FF:000066">
    <property type="entry name" value="ABC multidrug transporter (Eurofung)"/>
    <property type="match status" value="1"/>
</dbReference>
<name>A0A319DCP8_9EURO</name>
<dbReference type="SUPFAM" id="SSF52540">
    <property type="entry name" value="P-loop containing nucleoside triphosphate hydrolases"/>
    <property type="match status" value="1"/>
</dbReference>
<feature type="transmembrane region" description="Helical" evidence="8">
    <location>
        <begin position="244"/>
        <end position="270"/>
    </location>
</feature>
<evidence type="ECO:0000256" key="7">
    <source>
        <dbReference type="ARBA" id="ARBA00023136"/>
    </source>
</evidence>
<evidence type="ECO:0000256" key="8">
    <source>
        <dbReference type="SAM" id="Phobius"/>
    </source>
</evidence>
<dbReference type="SUPFAM" id="SSF90123">
    <property type="entry name" value="ABC transporter transmembrane region"/>
    <property type="match status" value="2"/>
</dbReference>
<dbReference type="GO" id="GO:0016887">
    <property type="term" value="F:ATP hydrolysis activity"/>
    <property type="evidence" value="ECO:0007669"/>
    <property type="project" value="InterPro"/>
</dbReference>
<dbReference type="InterPro" id="IPR011527">
    <property type="entry name" value="ABC1_TM_dom"/>
</dbReference>
<dbReference type="InterPro" id="IPR044726">
    <property type="entry name" value="ABCC_6TM_D2"/>
</dbReference>
<feature type="domain" description="ABC transmembrane type-1" evidence="10">
    <location>
        <begin position="257"/>
        <end position="448"/>
    </location>
</feature>
<feature type="domain" description="ABC transporter" evidence="9">
    <location>
        <begin position="549"/>
        <end position="773"/>
    </location>
</feature>
<keyword evidence="6 8" id="KW-1133">Transmembrane helix</keyword>
<evidence type="ECO:0000313" key="11">
    <source>
        <dbReference type="EMBL" id="PYH88753.1"/>
    </source>
</evidence>
<dbReference type="InterPro" id="IPR036640">
    <property type="entry name" value="ABC1_TM_sf"/>
</dbReference>